<evidence type="ECO:0000313" key="1">
    <source>
        <dbReference type="EMBL" id="QEM08161.1"/>
    </source>
</evidence>
<reference evidence="2 4" key="2">
    <citation type="submission" date="2021-03" db="EMBL/GenBank/DDBJ databases">
        <title>Mucilaginibacter strains isolated from gold and copper mining confer multi heavy-metal resistance.</title>
        <authorList>
            <person name="Li Y."/>
        </authorList>
    </citation>
    <scope>NUCLEOTIDE SEQUENCE [LARGE SCALE GENOMIC DNA]</scope>
    <source>
        <strain evidence="2 4">P2-4</strain>
    </source>
</reference>
<proteinExistence type="predicted"/>
<dbReference type="Proteomes" id="UP000250557">
    <property type="component" value="Chromosome"/>
</dbReference>
<reference evidence="1 3" key="1">
    <citation type="submission" date="2019-08" db="EMBL/GenBank/DDBJ databases">
        <title>Comparative genome analysis confer to the adaptation heavy metal polluted environment.</title>
        <authorList>
            <person name="Li Y."/>
        </authorList>
    </citation>
    <scope>NUCLEOTIDE SEQUENCE [LARGE SCALE GENOMIC DNA]</scope>
    <source>
        <strain evidence="1 3">P2</strain>
    </source>
</reference>
<dbReference type="Proteomes" id="UP000663940">
    <property type="component" value="Chromosome"/>
</dbReference>
<evidence type="ECO:0000313" key="2">
    <source>
        <dbReference type="EMBL" id="QTE53731.1"/>
    </source>
</evidence>
<keyword evidence="4" id="KW-1185">Reference proteome</keyword>
<dbReference type="AlphaFoldDB" id="A0AAE6JMQ8"/>
<evidence type="ECO:0000313" key="4">
    <source>
        <dbReference type="Proteomes" id="UP000663940"/>
    </source>
</evidence>
<protein>
    <submittedName>
        <fullName evidence="1">Transposase</fullName>
    </submittedName>
</protein>
<organism evidence="1 3">
    <name type="scientific">Mucilaginibacter rubeus</name>
    <dbReference type="NCBI Taxonomy" id="2027860"/>
    <lineage>
        <taxon>Bacteria</taxon>
        <taxon>Pseudomonadati</taxon>
        <taxon>Bacteroidota</taxon>
        <taxon>Sphingobacteriia</taxon>
        <taxon>Sphingobacteriales</taxon>
        <taxon>Sphingobacteriaceae</taxon>
        <taxon>Mucilaginibacter</taxon>
    </lineage>
</organism>
<dbReference type="EMBL" id="CP071880">
    <property type="protein sequence ID" value="QTE53731.1"/>
    <property type="molecule type" value="Genomic_DNA"/>
</dbReference>
<name>A0AAE6JMQ8_9SPHI</name>
<evidence type="ECO:0000313" key="3">
    <source>
        <dbReference type="Proteomes" id="UP000250557"/>
    </source>
</evidence>
<dbReference type="EMBL" id="CP043451">
    <property type="protein sequence ID" value="QEM08161.1"/>
    <property type="molecule type" value="Genomic_DNA"/>
</dbReference>
<accession>A0AAE6JMQ8</accession>
<gene>
    <name evidence="1" type="ORF">DIU31_003070</name>
    <name evidence="2" type="ORF">J3L21_24675</name>
</gene>
<sequence>MLSAGSIRLAIWYNDVEAAGIEAFKTVARSVQQHYEAILNPKTCG</sequence>